<name>A0ABT0K0B6_9ACTN</name>
<reference evidence="4 5" key="1">
    <citation type="submission" date="2022-04" db="EMBL/GenBank/DDBJ databases">
        <title>Genome diversity in the genus Frankia.</title>
        <authorList>
            <person name="Carlos-Shanley C."/>
            <person name="Hahn D."/>
        </authorList>
    </citation>
    <scope>NUCLEOTIDE SEQUENCE [LARGE SCALE GENOMIC DNA]</scope>
    <source>
        <strain evidence="4 5">Ag45/Mut15</strain>
    </source>
</reference>
<evidence type="ECO:0000256" key="1">
    <source>
        <dbReference type="ARBA" id="ARBA00023002"/>
    </source>
</evidence>
<protein>
    <submittedName>
        <fullName evidence="4">Flavin reductase family protein</fullName>
    </submittedName>
</protein>
<accession>A0ABT0K0B6</accession>
<evidence type="ECO:0000259" key="3">
    <source>
        <dbReference type="SMART" id="SM00903"/>
    </source>
</evidence>
<keyword evidence="1" id="KW-0560">Oxidoreductase</keyword>
<proteinExistence type="predicted"/>
<dbReference type="InterPro" id="IPR012349">
    <property type="entry name" value="Split_barrel_FMN-bd"/>
</dbReference>
<dbReference type="InterPro" id="IPR050268">
    <property type="entry name" value="NADH-dep_flavin_reductase"/>
</dbReference>
<dbReference type="Proteomes" id="UP001201873">
    <property type="component" value="Unassembled WGS sequence"/>
</dbReference>
<keyword evidence="5" id="KW-1185">Reference proteome</keyword>
<gene>
    <name evidence="4" type="ORF">MXD59_13280</name>
</gene>
<evidence type="ECO:0000256" key="2">
    <source>
        <dbReference type="SAM" id="MobiDB-lite"/>
    </source>
</evidence>
<sequence length="260" mass="27285">MLAARPDRTAASSEGLRQAFRRHAAGVAVVTFTRRDEPVGFTATSVTSLSHRPPLVSLALATTSSLVPALLAAQTLVVHLLGHDTRELAMRFAEPGADRFAPPTRWRRLETGEPLLSDAAVWLRCRIRERISAGDHWLVIAEVLDSQLERPVAPLVYHDGGYGTFHTAEPGRATESTLGSARAPSTRASTPRSTPEPAVQAAPSTPAGPAAVGTSSQARPSKQVGPSEQGGRAKPGGPSKPGGPPGRNGWPDGDLGIRSA</sequence>
<evidence type="ECO:0000313" key="5">
    <source>
        <dbReference type="Proteomes" id="UP001201873"/>
    </source>
</evidence>
<organism evidence="4 5">
    <name type="scientific">Frankia umida</name>
    <dbReference type="NCBI Taxonomy" id="573489"/>
    <lineage>
        <taxon>Bacteria</taxon>
        <taxon>Bacillati</taxon>
        <taxon>Actinomycetota</taxon>
        <taxon>Actinomycetes</taxon>
        <taxon>Frankiales</taxon>
        <taxon>Frankiaceae</taxon>
        <taxon>Frankia</taxon>
    </lineage>
</organism>
<dbReference type="Gene3D" id="2.30.110.10">
    <property type="entry name" value="Electron Transport, Fmn-binding Protein, Chain A"/>
    <property type="match status" value="1"/>
</dbReference>
<dbReference type="PANTHER" id="PTHR30466:SF1">
    <property type="entry name" value="FMN REDUCTASE (NADH) RUTF"/>
    <property type="match status" value="1"/>
</dbReference>
<dbReference type="EMBL" id="JALKFT010000011">
    <property type="protein sequence ID" value="MCK9876738.1"/>
    <property type="molecule type" value="Genomic_DNA"/>
</dbReference>
<evidence type="ECO:0000313" key="4">
    <source>
        <dbReference type="EMBL" id="MCK9876738.1"/>
    </source>
</evidence>
<dbReference type="PANTHER" id="PTHR30466">
    <property type="entry name" value="FLAVIN REDUCTASE"/>
    <property type="match status" value="1"/>
</dbReference>
<feature type="compositionally biased region" description="Polar residues" evidence="2">
    <location>
        <begin position="213"/>
        <end position="226"/>
    </location>
</feature>
<feature type="domain" description="Flavin reductase like" evidence="3">
    <location>
        <begin position="20"/>
        <end position="164"/>
    </location>
</feature>
<dbReference type="Pfam" id="PF01613">
    <property type="entry name" value="Flavin_Reduct"/>
    <property type="match status" value="1"/>
</dbReference>
<dbReference type="SUPFAM" id="SSF50475">
    <property type="entry name" value="FMN-binding split barrel"/>
    <property type="match status" value="1"/>
</dbReference>
<feature type="region of interest" description="Disordered" evidence="2">
    <location>
        <begin position="166"/>
        <end position="260"/>
    </location>
</feature>
<comment type="caution">
    <text evidence="4">The sequence shown here is derived from an EMBL/GenBank/DDBJ whole genome shotgun (WGS) entry which is preliminary data.</text>
</comment>
<dbReference type="InterPro" id="IPR002563">
    <property type="entry name" value="Flavin_Rdtase-like_dom"/>
</dbReference>
<dbReference type="SMART" id="SM00903">
    <property type="entry name" value="Flavin_Reduct"/>
    <property type="match status" value="1"/>
</dbReference>